<keyword evidence="1 2" id="KW-0413">Isomerase</keyword>
<evidence type="ECO:0000313" key="3">
    <source>
        <dbReference type="Proteomes" id="UP001501577"/>
    </source>
</evidence>
<evidence type="ECO:0000313" key="2">
    <source>
        <dbReference type="EMBL" id="GAA3014283.1"/>
    </source>
</evidence>
<reference evidence="2 3" key="1">
    <citation type="journal article" date="2019" name="Int. J. Syst. Evol. Microbiol.">
        <title>The Global Catalogue of Microorganisms (GCM) 10K type strain sequencing project: providing services to taxonomists for standard genome sequencing and annotation.</title>
        <authorList>
            <consortium name="The Broad Institute Genomics Platform"/>
            <consortium name="The Broad Institute Genome Sequencing Center for Infectious Disease"/>
            <person name="Wu L."/>
            <person name="Ma J."/>
        </authorList>
    </citation>
    <scope>NUCLEOTIDE SEQUENCE [LARGE SCALE GENOMIC DNA]</scope>
    <source>
        <strain evidence="2 3">JCM 8736</strain>
    </source>
</reference>
<dbReference type="InterPro" id="IPR000652">
    <property type="entry name" value="Triosephosphate_isomerase"/>
</dbReference>
<dbReference type="Pfam" id="PF00121">
    <property type="entry name" value="TIM"/>
    <property type="match status" value="1"/>
</dbReference>
<dbReference type="GO" id="GO:0016853">
    <property type="term" value="F:isomerase activity"/>
    <property type="evidence" value="ECO:0007669"/>
    <property type="project" value="UniProtKB-KW"/>
</dbReference>
<gene>
    <name evidence="2" type="ORF">GCM10019998_07900</name>
</gene>
<dbReference type="RefSeq" id="WP_068709746.1">
    <property type="nucleotide sequence ID" value="NZ_BAAAXQ010000024.1"/>
</dbReference>
<comment type="caution">
    <text evidence="2">The sequence shown here is derived from an EMBL/GenBank/DDBJ whole genome shotgun (WGS) entry which is preliminary data.</text>
</comment>
<dbReference type="SUPFAM" id="SSF51351">
    <property type="entry name" value="Triosephosphate isomerase (TIM)"/>
    <property type="match status" value="1"/>
</dbReference>
<evidence type="ECO:0000256" key="1">
    <source>
        <dbReference type="ARBA" id="ARBA00023235"/>
    </source>
</evidence>
<dbReference type="Proteomes" id="UP001501577">
    <property type="component" value="Unassembled WGS sequence"/>
</dbReference>
<name>A0ABN3Y528_9ENTE</name>
<dbReference type="InterPro" id="IPR035990">
    <property type="entry name" value="TIM_sf"/>
</dbReference>
<dbReference type="NCBIfam" id="NF003302">
    <property type="entry name" value="PRK04302.1"/>
    <property type="match status" value="1"/>
</dbReference>
<accession>A0ABN3Y528</accession>
<proteinExistence type="predicted"/>
<dbReference type="Gene3D" id="3.20.20.70">
    <property type="entry name" value="Aldolase class I"/>
    <property type="match status" value="1"/>
</dbReference>
<organism evidence="2 3">
    <name type="scientific">Tetragenococcus solitarius</name>
    <dbReference type="NCBI Taxonomy" id="71453"/>
    <lineage>
        <taxon>Bacteria</taxon>
        <taxon>Bacillati</taxon>
        <taxon>Bacillota</taxon>
        <taxon>Bacilli</taxon>
        <taxon>Lactobacillales</taxon>
        <taxon>Enterococcaceae</taxon>
        <taxon>Tetragenococcus</taxon>
    </lineage>
</organism>
<dbReference type="EMBL" id="BAAAXQ010000024">
    <property type="protein sequence ID" value="GAA3014283.1"/>
    <property type="molecule type" value="Genomic_DNA"/>
</dbReference>
<sequence>MSTYSIQAPFFMFNPKSYMYGEHLYDLAGYVDKLAIQYNIDIFFTAPFAELNAIKTITNRLIITAQHIDGIKPGRGMGQVLPESIYSAGARACVLNHAEKPLKYFSLEEAISRAKELKLITIACASSYNEAKAIALLGPEVILCEPTELIGTKRVSSDTYIKQTIEAIKSIDEKIYVMQGAGISTSEDIMRNLRLGSDGNGTTSSVTEAFEPKKVLKDMIVTTASFR</sequence>
<dbReference type="InterPro" id="IPR013785">
    <property type="entry name" value="Aldolase_TIM"/>
</dbReference>
<protein>
    <submittedName>
        <fullName evidence="2">Triose-phosphate isomerase</fullName>
    </submittedName>
</protein>
<dbReference type="PROSITE" id="PS51440">
    <property type="entry name" value="TIM_2"/>
    <property type="match status" value="1"/>
</dbReference>
<keyword evidence="3" id="KW-1185">Reference proteome</keyword>